<evidence type="ECO:0000313" key="3">
    <source>
        <dbReference type="EMBL" id="TDR33799.1"/>
    </source>
</evidence>
<gene>
    <name evidence="3" type="ORF">DFR61_1481</name>
    <name evidence="2" type="ORF">NCTC10597_00525</name>
</gene>
<dbReference type="Pfam" id="PF11151">
    <property type="entry name" value="DUF2929"/>
    <property type="match status" value="1"/>
</dbReference>
<keyword evidence="5" id="KW-1185">Reference proteome</keyword>
<reference evidence="2 4" key="1">
    <citation type="submission" date="2018-06" db="EMBL/GenBank/DDBJ databases">
        <authorList>
            <consortium name="Pathogen Informatics"/>
            <person name="Doyle S."/>
        </authorList>
    </citation>
    <scope>NUCLEOTIDE SEQUENCE [LARGE SCALE GENOMIC DNA]</scope>
    <source>
        <strain evidence="2 4">NCTC10597</strain>
    </source>
</reference>
<evidence type="ECO:0000313" key="2">
    <source>
        <dbReference type="EMBL" id="STX08859.1"/>
    </source>
</evidence>
<dbReference type="Proteomes" id="UP000294641">
    <property type="component" value="Unassembled WGS sequence"/>
</dbReference>
<dbReference type="RefSeq" id="WP_109350394.1">
    <property type="nucleotide sequence ID" value="NZ_BJUE01000056.1"/>
</dbReference>
<accession>A0A2U3AAM7</accession>
<dbReference type="InterPro" id="IPR021324">
    <property type="entry name" value="DUF2929"/>
</dbReference>
<dbReference type="OrthoDB" id="2440739at2"/>
<reference evidence="3 5" key="2">
    <citation type="submission" date="2019-03" db="EMBL/GenBank/DDBJ databases">
        <title>Genomic Encyclopedia of Type Strains, Phase IV (KMG-IV): sequencing the most valuable type-strain genomes for metagenomic binning, comparative biology and taxonomic classification.</title>
        <authorList>
            <person name="Goeker M."/>
        </authorList>
    </citation>
    <scope>NUCLEOTIDE SEQUENCE [LARGE SCALE GENOMIC DNA]</scope>
    <source>
        <strain evidence="3 5">DSM 20580</strain>
    </source>
</reference>
<evidence type="ECO:0000313" key="5">
    <source>
        <dbReference type="Proteomes" id="UP000294641"/>
    </source>
</evidence>
<protein>
    <submittedName>
        <fullName evidence="2">Protein of uncharacterized function (DUF2929)</fullName>
    </submittedName>
</protein>
<organism evidence="2 4">
    <name type="scientific">Kurthia zopfii</name>
    <dbReference type="NCBI Taxonomy" id="1650"/>
    <lineage>
        <taxon>Bacteria</taxon>
        <taxon>Bacillati</taxon>
        <taxon>Bacillota</taxon>
        <taxon>Bacilli</taxon>
        <taxon>Bacillales</taxon>
        <taxon>Caryophanaceae</taxon>
        <taxon>Kurthia</taxon>
    </lineage>
</organism>
<name>A0A2U3AAM7_9BACL</name>
<sequence length="68" mass="7514">MKYIALLVWSAILFSVLNYVVSAVNNVKFDGEVFQKGLIYSVVFAVFVLIVSAIIPNESPKEFGAKSE</sequence>
<evidence type="ECO:0000256" key="1">
    <source>
        <dbReference type="SAM" id="Phobius"/>
    </source>
</evidence>
<keyword evidence="1" id="KW-0472">Membrane</keyword>
<dbReference type="Proteomes" id="UP000254330">
    <property type="component" value="Unassembled WGS sequence"/>
</dbReference>
<dbReference type="EMBL" id="UGNP01000001">
    <property type="protein sequence ID" value="STX08859.1"/>
    <property type="molecule type" value="Genomic_DNA"/>
</dbReference>
<dbReference type="AlphaFoldDB" id="A0A2U3AAM7"/>
<keyword evidence="1" id="KW-1133">Transmembrane helix</keyword>
<keyword evidence="1" id="KW-0812">Transmembrane</keyword>
<comment type="caution">
    <text evidence="2">The sequence shown here is derived from an EMBL/GenBank/DDBJ whole genome shotgun (WGS) entry which is preliminary data.</text>
</comment>
<proteinExistence type="predicted"/>
<feature type="transmembrane region" description="Helical" evidence="1">
    <location>
        <begin position="38"/>
        <end position="56"/>
    </location>
</feature>
<dbReference type="EMBL" id="SNZG01000048">
    <property type="protein sequence ID" value="TDR33799.1"/>
    <property type="molecule type" value="Genomic_DNA"/>
</dbReference>
<evidence type="ECO:0000313" key="4">
    <source>
        <dbReference type="Proteomes" id="UP000254330"/>
    </source>
</evidence>